<protein>
    <submittedName>
        <fullName evidence="2">Uncharacterized protein</fullName>
    </submittedName>
</protein>
<evidence type="ECO:0000313" key="2">
    <source>
        <dbReference type="EMBL" id="ORY87211.1"/>
    </source>
</evidence>
<organism evidence="2 3">
    <name type="scientific">Neocallimastix californiae</name>
    <dbReference type="NCBI Taxonomy" id="1754190"/>
    <lineage>
        <taxon>Eukaryota</taxon>
        <taxon>Fungi</taxon>
        <taxon>Fungi incertae sedis</taxon>
        <taxon>Chytridiomycota</taxon>
        <taxon>Chytridiomycota incertae sedis</taxon>
        <taxon>Neocallimastigomycetes</taxon>
        <taxon>Neocallimastigales</taxon>
        <taxon>Neocallimastigaceae</taxon>
        <taxon>Neocallimastix</taxon>
    </lineage>
</organism>
<dbReference type="OrthoDB" id="10409346at2759"/>
<gene>
    <name evidence="2" type="ORF">LY90DRAFT_662935</name>
</gene>
<dbReference type="EMBL" id="MCOG01000001">
    <property type="protein sequence ID" value="ORY87211.1"/>
    <property type="molecule type" value="Genomic_DNA"/>
</dbReference>
<sequence length="210" mass="24341">MFKYIYILICLYIIMQSVYSETMSKSEVLQIKLKRTNSKKCPSYSEGYKNFFCQYRFFCRGEFCSTKNKRSSVVEFKNADGKTERFIPDTCTEEGLRIDLCHTAKCYEDSDCLSNKCINRTCIVNEAYPITQCVNMETYNTLEFKYTAEMNCGLSENEKCELNEDCASRNVQTRVTVYTTILIWHNLDGHKIDVNVDINVDSSYGSTFGI</sequence>
<keyword evidence="3" id="KW-1185">Reference proteome</keyword>
<feature type="chain" id="PRO_5011007778" evidence="1">
    <location>
        <begin position="21"/>
        <end position="210"/>
    </location>
</feature>
<feature type="signal peptide" evidence="1">
    <location>
        <begin position="1"/>
        <end position="20"/>
    </location>
</feature>
<dbReference type="Proteomes" id="UP000193920">
    <property type="component" value="Unassembled WGS sequence"/>
</dbReference>
<keyword evidence="1" id="KW-0732">Signal</keyword>
<accession>A0A1Y2FT73</accession>
<name>A0A1Y2FT73_9FUNG</name>
<dbReference type="AlphaFoldDB" id="A0A1Y2FT73"/>
<reference evidence="2 3" key="1">
    <citation type="submission" date="2016-08" db="EMBL/GenBank/DDBJ databases">
        <title>A Parts List for Fungal Cellulosomes Revealed by Comparative Genomics.</title>
        <authorList>
            <consortium name="DOE Joint Genome Institute"/>
            <person name="Haitjema C.H."/>
            <person name="Gilmore S.P."/>
            <person name="Henske J.K."/>
            <person name="Solomon K.V."/>
            <person name="De Groot R."/>
            <person name="Kuo A."/>
            <person name="Mondo S.J."/>
            <person name="Salamov A.A."/>
            <person name="Labutti K."/>
            <person name="Zhao Z."/>
            <person name="Chiniquy J."/>
            <person name="Barry K."/>
            <person name="Brewer H.M."/>
            <person name="Purvine S.O."/>
            <person name="Wright A.T."/>
            <person name="Boxma B."/>
            <person name="Van Alen T."/>
            <person name="Hackstein J.H."/>
            <person name="Baker S.E."/>
            <person name="Grigoriev I.V."/>
            <person name="O'Malley M.A."/>
        </authorList>
    </citation>
    <scope>NUCLEOTIDE SEQUENCE [LARGE SCALE GENOMIC DNA]</scope>
    <source>
        <strain evidence="2 3">G1</strain>
    </source>
</reference>
<evidence type="ECO:0000313" key="3">
    <source>
        <dbReference type="Proteomes" id="UP000193920"/>
    </source>
</evidence>
<proteinExistence type="predicted"/>
<evidence type="ECO:0000256" key="1">
    <source>
        <dbReference type="SAM" id="SignalP"/>
    </source>
</evidence>
<comment type="caution">
    <text evidence="2">The sequence shown here is derived from an EMBL/GenBank/DDBJ whole genome shotgun (WGS) entry which is preliminary data.</text>
</comment>